<dbReference type="PROSITE" id="PS50888">
    <property type="entry name" value="BHLH"/>
    <property type="match status" value="1"/>
</dbReference>
<dbReference type="Gene3D" id="4.10.280.10">
    <property type="entry name" value="Helix-loop-helix DNA-binding domain"/>
    <property type="match status" value="1"/>
</dbReference>
<dbReference type="FunFam" id="4.10.280.10:FF:000085">
    <property type="entry name" value="Transcription factor bHLH126"/>
    <property type="match status" value="1"/>
</dbReference>
<evidence type="ECO:0000256" key="4">
    <source>
        <dbReference type="ARBA" id="ARBA00023125"/>
    </source>
</evidence>
<organism evidence="9 10">
    <name type="scientific">Clitoria ternatea</name>
    <name type="common">Butterfly pea</name>
    <dbReference type="NCBI Taxonomy" id="43366"/>
    <lineage>
        <taxon>Eukaryota</taxon>
        <taxon>Viridiplantae</taxon>
        <taxon>Streptophyta</taxon>
        <taxon>Embryophyta</taxon>
        <taxon>Tracheophyta</taxon>
        <taxon>Spermatophyta</taxon>
        <taxon>Magnoliopsida</taxon>
        <taxon>eudicotyledons</taxon>
        <taxon>Gunneridae</taxon>
        <taxon>Pentapetalae</taxon>
        <taxon>rosids</taxon>
        <taxon>fabids</taxon>
        <taxon>Fabales</taxon>
        <taxon>Fabaceae</taxon>
        <taxon>Papilionoideae</taxon>
        <taxon>50 kb inversion clade</taxon>
        <taxon>NPAAA clade</taxon>
        <taxon>indigoferoid/millettioid clade</taxon>
        <taxon>Phaseoleae</taxon>
        <taxon>Clitoria</taxon>
    </lineage>
</organism>
<name>A0AAN9I908_CLITE</name>
<reference evidence="9 10" key="1">
    <citation type="submission" date="2024-01" db="EMBL/GenBank/DDBJ databases">
        <title>The genomes of 5 underutilized Papilionoideae crops provide insights into root nodulation and disease resistance.</title>
        <authorList>
            <person name="Yuan L."/>
        </authorList>
    </citation>
    <scope>NUCLEOTIDE SEQUENCE [LARGE SCALE GENOMIC DNA]</scope>
    <source>
        <strain evidence="9">LY-2023</strain>
        <tissue evidence="9">Leaf</tissue>
    </source>
</reference>
<evidence type="ECO:0000256" key="1">
    <source>
        <dbReference type="ARBA" id="ARBA00004123"/>
    </source>
</evidence>
<keyword evidence="4" id="KW-0238">DNA-binding</keyword>
<keyword evidence="5" id="KW-0804">Transcription</keyword>
<evidence type="ECO:0000313" key="10">
    <source>
        <dbReference type="Proteomes" id="UP001359559"/>
    </source>
</evidence>
<evidence type="ECO:0000259" key="8">
    <source>
        <dbReference type="PROSITE" id="PS50888"/>
    </source>
</evidence>
<dbReference type="CDD" id="cd18914">
    <property type="entry name" value="bHLH_AtORG2_like"/>
    <property type="match status" value="1"/>
</dbReference>
<dbReference type="GO" id="GO:0046983">
    <property type="term" value="F:protein dimerization activity"/>
    <property type="evidence" value="ECO:0007669"/>
    <property type="project" value="InterPro"/>
</dbReference>
<feature type="domain" description="BHLH" evidence="8">
    <location>
        <begin position="72"/>
        <end position="124"/>
    </location>
</feature>
<evidence type="ECO:0000256" key="6">
    <source>
        <dbReference type="ARBA" id="ARBA00023242"/>
    </source>
</evidence>
<dbReference type="InterPro" id="IPR011598">
    <property type="entry name" value="bHLH_dom"/>
</dbReference>
<dbReference type="InterPro" id="IPR015660">
    <property type="entry name" value="MASH1/Ascl1a-like"/>
</dbReference>
<comment type="subunit">
    <text evidence="2">Homodimer.</text>
</comment>
<keyword evidence="6" id="KW-0539">Nucleus</keyword>
<feature type="region of interest" description="Disordered" evidence="7">
    <location>
        <begin position="39"/>
        <end position="73"/>
    </location>
</feature>
<dbReference type="GO" id="GO:0000981">
    <property type="term" value="F:DNA-binding transcription factor activity, RNA polymerase II-specific"/>
    <property type="evidence" value="ECO:0007669"/>
    <property type="project" value="TreeGrafter"/>
</dbReference>
<dbReference type="GO" id="GO:0000977">
    <property type="term" value="F:RNA polymerase II transcription regulatory region sequence-specific DNA binding"/>
    <property type="evidence" value="ECO:0007669"/>
    <property type="project" value="TreeGrafter"/>
</dbReference>
<evidence type="ECO:0000256" key="2">
    <source>
        <dbReference type="ARBA" id="ARBA00011738"/>
    </source>
</evidence>
<sequence length="245" mass="28115">MFPLQRGNELVIQFSNSPHQQHQISQDLILEDASLDVNDSHKKFSDSQPNKLYGADKNRNKKKKNHASSSEHNKMIHREIERIRRQEMATCYASLRTLLPLEFIKGKRSISDHMNEAVNYIKHMQNNIKELGAKKDELKKLPNCQKMENNHESNLHSSGNFSVHENNSIVGIEITSGFREESFRLSKLLRLLLEEGLEVVSCLSIEVKGRLLHSVQCEVNNSNSVDLSELRRKVANVIPAYRCSD</sequence>
<keyword evidence="10" id="KW-1185">Reference proteome</keyword>
<evidence type="ECO:0000256" key="3">
    <source>
        <dbReference type="ARBA" id="ARBA00023015"/>
    </source>
</evidence>
<dbReference type="GO" id="GO:0090575">
    <property type="term" value="C:RNA polymerase II transcription regulator complex"/>
    <property type="evidence" value="ECO:0007669"/>
    <property type="project" value="TreeGrafter"/>
</dbReference>
<keyword evidence="3" id="KW-0805">Transcription regulation</keyword>
<comment type="caution">
    <text evidence="9">The sequence shown here is derived from an EMBL/GenBank/DDBJ whole genome shotgun (WGS) entry which is preliminary data.</text>
</comment>
<evidence type="ECO:0000313" key="9">
    <source>
        <dbReference type="EMBL" id="KAK7270802.1"/>
    </source>
</evidence>
<evidence type="ECO:0000256" key="7">
    <source>
        <dbReference type="SAM" id="MobiDB-lite"/>
    </source>
</evidence>
<gene>
    <name evidence="9" type="ORF">RJT34_26238</name>
</gene>
<dbReference type="Pfam" id="PF00010">
    <property type="entry name" value="HLH"/>
    <property type="match status" value="1"/>
</dbReference>
<dbReference type="EMBL" id="JAYKXN010000007">
    <property type="protein sequence ID" value="KAK7270802.1"/>
    <property type="molecule type" value="Genomic_DNA"/>
</dbReference>
<dbReference type="PANTHER" id="PTHR13935:SF145">
    <property type="entry name" value="TRANSCRIPTION FACTOR BHLH FAMILY-RELATED"/>
    <property type="match status" value="1"/>
</dbReference>
<accession>A0AAN9I908</accession>
<dbReference type="AlphaFoldDB" id="A0AAN9I908"/>
<dbReference type="InterPro" id="IPR036638">
    <property type="entry name" value="HLH_DNA-bd_sf"/>
</dbReference>
<comment type="subcellular location">
    <subcellularLocation>
        <location evidence="1">Nucleus</location>
    </subcellularLocation>
</comment>
<proteinExistence type="predicted"/>
<dbReference type="SMART" id="SM00353">
    <property type="entry name" value="HLH"/>
    <property type="match status" value="1"/>
</dbReference>
<dbReference type="Proteomes" id="UP001359559">
    <property type="component" value="Unassembled WGS sequence"/>
</dbReference>
<evidence type="ECO:0000256" key="5">
    <source>
        <dbReference type="ARBA" id="ARBA00023163"/>
    </source>
</evidence>
<protein>
    <recommendedName>
        <fullName evidence="8">BHLH domain-containing protein</fullName>
    </recommendedName>
</protein>
<dbReference type="SUPFAM" id="SSF47459">
    <property type="entry name" value="HLH, helix-loop-helix DNA-binding domain"/>
    <property type="match status" value="1"/>
</dbReference>
<dbReference type="PANTHER" id="PTHR13935">
    <property type="entry name" value="ACHAETE-SCUTE TRANSCRIPTION FACTOR-RELATED"/>
    <property type="match status" value="1"/>
</dbReference>